<dbReference type="AlphaFoldDB" id="A0A8K0CHE0"/>
<dbReference type="Proteomes" id="UP000801492">
    <property type="component" value="Unassembled WGS sequence"/>
</dbReference>
<proteinExistence type="predicted"/>
<accession>A0A8K0CHE0</accession>
<keyword evidence="2" id="KW-1185">Reference proteome</keyword>
<gene>
    <name evidence="1" type="ORF">ILUMI_19864</name>
</gene>
<sequence length="237" mass="26931">MGLEINPAKCELFFVGTKEQFCLGIEIIEEVTLLGLPLIDEAISTTFSKKLEDINRLINRLSNMNAHVAYYLLQHYNQWIRVSFPIRNGSIGIRKLSDVALSAFISSVNACFDLVSSITHSRSDLSEDASYKDAMELWHNLNSSVAYDVSSQQNWDLINITRIIENFHFESEVEQNFYKGLCEPESGAWKQKTTANDGQFLVRNTLENHHLKSIEAKNQFREADGADVSVCKQFAEN</sequence>
<organism evidence="1 2">
    <name type="scientific">Ignelater luminosus</name>
    <name type="common">Cucubano</name>
    <name type="synonym">Pyrophorus luminosus</name>
    <dbReference type="NCBI Taxonomy" id="2038154"/>
    <lineage>
        <taxon>Eukaryota</taxon>
        <taxon>Metazoa</taxon>
        <taxon>Ecdysozoa</taxon>
        <taxon>Arthropoda</taxon>
        <taxon>Hexapoda</taxon>
        <taxon>Insecta</taxon>
        <taxon>Pterygota</taxon>
        <taxon>Neoptera</taxon>
        <taxon>Endopterygota</taxon>
        <taxon>Coleoptera</taxon>
        <taxon>Polyphaga</taxon>
        <taxon>Elateriformia</taxon>
        <taxon>Elateroidea</taxon>
        <taxon>Elateridae</taxon>
        <taxon>Agrypninae</taxon>
        <taxon>Pyrophorini</taxon>
        <taxon>Ignelater</taxon>
    </lineage>
</organism>
<evidence type="ECO:0000313" key="1">
    <source>
        <dbReference type="EMBL" id="KAF2886309.1"/>
    </source>
</evidence>
<dbReference type="EMBL" id="VTPC01088118">
    <property type="protein sequence ID" value="KAF2886309.1"/>
    <property type="molecule type" value="Genomic_DNA"/>
</dbReference>
<name>A0A8K0CHE0_IGNLU</name>
<reference evidence="1" key="1">
    <citation type="submission" date="2019-08" db="EMBL/GenBank/DDBJ databases">
        <title>The genome of the North American firefly Photinus pyralis.</title>
        <authorList>
            <consortium name="Photinus pyralis genome working group"/>
            <person name="Fallon T.R."/>
            <person name="Sander Lower S.E."/>
            <person name="Weng J.-K."/>
        </authorList>
    </citation>
    <scope>NUCLEOTIDE SEQUENCE</scope>
    <source>
        <strain evidence="1">TRF0915ILg1</strain>
        <tissue evidence="1">Whole body</tissue>
    </source>
</reference>
<evidence type="ECO:0000313" key="2">
    <source>
        <dbReference type="Proteomes" id="UP000801492"/>
    </source>
</evidence>
<dbReference type="OrthoDB" id="2016582at2759"/>
<comment type="caution">
    <text evidence="1">The sequence shown here is derived from an EMBL/GenBank/DDBJ whole genome shotgun (WGS) entry which is preliminary data.</text>
</comment>
<protein>
    <submittedName>
        <fullName evidence="1">Uncharacterized protein</fullName>
    </submittedName>
</protein>